<feature type="compositionally biased region" description="Polar residues" evidence="1">
    <location>
        <begin position="263"/>
        <end position="275"/>
    </location>
</feature>
<feature type="compositionally biased region" description="Low complexity" evidence="1">
    <location>
        <begin position="436"/>
        <end position="454"/>
    </location>
</feature>
<dbReference type="InterPro" id="IPR001005">
    <property type="entry name" value="SANT/Myb"/>
</dbReference>
<organism evidence="4 5">
    <name type="scientific">Huiozyma naganishii (strain ATCC MYA-139 / BCRC 22969 / CBS 8797 / KCTC 17520 / NBRC 10181 / NCYC 3082 / Yp74L-3)</name>
    <name type="common">Yeast</name>
    <name type="synonym">Kazachstania naganishii</name>
    <dbReference type="NCBI Taxonomy" id="1071383"/>
    <lineage>
        <taxon>Eukaryota</taxon>
        <taxon>Fungi</taxon>
        <taxon>Dikarya</taxon>
        <taxon>Ascomycota</taxon>
        <taxon>Saccharomycotina</taxon>
        <taxon>Saccharomycetes</taxon>
        <taxon>Saccharomycetales</taxon>
        <taxon>Saccharomycetaceae</taxon>
        <taxon>Huiozyma</taxon>
    </lineage>
</organism>
<dbReference type="InterPro" id="IPR009057">
    <property type="entry name" value="Homeodomain-like_sf"/>
</dbReference>
<dbReference type="PROSITE" id="PS51294">
    <property type="entry name" value="HTH_MYB"/>
    <property type="match status" value="1"/>
</dbReference>
<evidence type="ECO:0000259" key="2">
    <source>
        <dbReference type="PROSITE" id="PS50090"/>
    </source>
</evidence>
<dbReference type="Pfam" id="PF13921">
    <property type="entry name" value="Myb_DNA-bind_6"/>
    <property type="match status" value="1"/>
</dbReference>
<reference evidence="5" key="2">
    <citation type="submission" date="2012-08" db="EMBL/GenBank/DDBJ databases">
        <title>Genome sequence of Kazachstania naganishii.</title>
        <authorList>
            <person name="Gordon J.L."/>
            <person name="Armisen D."/>
            <person name="Proux-Wera E."/>
            <person name="OhEigeartaigh S.S."/>
            <person name="Byrne K.P."/>
            <person name="Wolfe K.H."/>
        </authorList>
    </citation>
    <scope>NUCLEOTIDE SEQUENCE [LARGE SCALE GENOMIC DNA]</scope>
    <source>
        <strain evidence="5">ATCC MYA-139 / BCRC 22969 / CBS 8797 / CCRC 22969 / KCTC 17520 / NBRC 10181 / NCYC 3082</strain>
    </source>
</reference>
<evidence type="ECO:0008006" key="6">
    <source>
        <dbReference type="Google" id="ProtNLM"/>
    </source>
</evidence>
<dbReference type="Proteomes" id="UP000006310">
    <property type="component" value="Chromosome 2"/>
</dbReference>
<feature type="compositionally biased region" description="Polar residues" evidence="1">
    <location>
        <begin position="337"/>
        <end position="346"/>
    </location>
</feature>
<feature type="region of interest" description="Disordered" evidence="1">
    <location>
        <begin position="253"/>
        <end position="362"/>
    </location>
</feature>
<keyword evidence="5" id="KW-1185">Reference proteome</keyword>
<feature type="domain" description="Myb-like" evidence="2">
    <location>
        <begin position="135"/>
        <end position="185"/>
    </location>
</feature>
<evidence type="ECO:0000313" key="4">
    <source>
        <dbReference type="EMBL" id="CCK68689.1"/>
    </source>
</evidence>
<dbReference type="OrthoDB" id="2143914at2759"/>
<feature type="compositionally biased region" description="Basic residues" evidence="1">
    <location>
        <begin position="25"/>
        <end position="42"/>
    </location>
</feature>
<dbReference type="HOGENOM" id="CLU_018984_1_0_1"/>
<dbReference type="GeneID" id="34524339"/>
<protein>
    <recommendedName>
        <fullName evidence="6">Myb-like domain-containing protein</fullName>
    </recommendedName>
</protein>
<dbReference type="KEGG" id="kng:KNAG_0B02480"/>
<dbReference type="SMART" id="SM00717">
    <property type="entry name" value="SANT"/>
    <property type="match status" value="2"/>
</dbReference>
<dbReference type="RefSeq" id="XP_022462935.1">
    <property type="nucleotide sequence ID" value="XM_022611535.1"/>
</dbReference>
<evidence type="ECO:0000259" key="3">
    <source>
        <dbReference type="PROSITE" id="PS51294"/>
    </source>
</evidence>
<dbReference type="OMA" id="GWKEIAH"/>
<feature type="region of interest" description="Disordered" evidence="1">
    <location>
        <begin position="16"/>
        <end position="48"/>
    </location>
</feature>
<evidence type="ECO:0000313" key="5">
    <source>
        <dbReference type="Proteomes" id="UP000006310"/>
    </source>
</evidence>
<accession>J7S3F3</accession>
<dbReference type="AlphaFoldDB" id="J7S3F3"/>
<proteinExistence type="predicted"/>
<dbReference type="EMBL" id="HE978315">
    <property type="protein sequence ID" value="CCK68689.1"/>
    <property type="molecule type" value="Genomic_DNA"/>
</dbReference>
<name>J7S3F3_HUIN7</name>
<dbReference type="CDD" id="cd00167">
    <property type="entry name" value="SANT"/>
    <property type="match status" value="1"/>
</dbReference>
<gene>
    <name evidence="4" type="primary">KNAG0B02480</name>
    <name evidence="4" type="ordered locus">KNAG_0B02480</name>
</gene>
<feature type="region of interest" description="Disordered" evidence="1">
    <location>
        <begin position="62"/>
        <end position="92"/>
    </location>
</feature>
<dbReference type="STRING" id="1071383.J7S3F3"/>
<dbReference type="Gene3D" id="1.10.10.60">
    <property type="entry name" value="Homeodomain-like"/>
    <property type="match status" value="1"/>
</dbReference>
<feature type="domain" description="HTH myb-type" evidence="3">
    <location>
        <begin position="142"/>
        <end position="189"/>
    </location>
</feature>
<feature type="region of interest" description="Disordered" evidence="1">
    <location>
        <begin position="434"/>
        <end position="466"/>
    </location>
</feature>
<dbReference type="InterPro" id="IPR017930">
    <property type="entry name" value="Myb_dom"/>
</dbReference>
<dbReference type="SUPFAM" id="SSF46689">
    <property type="entry name" value="Homeodomain-like"/>
    <property type="match status" value="1"/>
</dbReference>
<dbReference type="eggNOG" id="ENOG502RXV1">
    <property type="taxonomic scope" value="Eukaryota"/>
</dbReference>
<reference evidence="4 5" key="1">
    <citation type="journal article" date="2011" name="Proc. Natl. Acad. Sci. U.S.A.">
        <title>Evolutionary erosion of yeast sex chromosomes by mating-type switching accidents.</title>
        <authorList>
            <person name="Gordon J.L."/>
            <person name="Armisen D."/>
            <person name="Proux-Wera E."/>
            <person name="Oheigeartaigh S.S."/>
            <person name="Byrne K.P."/>
            <person name="Wolfe K.H."/>
        </authorList>
    </citation>
    <scope>NUCLEOTIDE SEQUENCE [LARGE SCALE GENOMIC DNA]</scope>
    <source>
        <strain evidence="5">ATCC MYA-139 / BCRC 22969 / CBS 8797 / CCRC 22969 / KCTC 17520 / NBRC 10181 / NCYC 3082</strain>
    </source>
</reference>
<feature type="region of interest" description="Disordered" evidence="1">
    <location>
        <begin position="117"/>
        <end position="144"/>
    </location>
</feature>
<evidence type="ECO:0000256" key="1">
    <source>
        <dbReference type="SAM" id="MobiDB-lite"/>
    </source>
</evidence>
<sequence>MPAPKSAAKNLSAHNHNTILGNSHPHPHKHQVRHQHTHHSHPHQFGQSGFHTHEVRKTSVDATHLPGLNGGFVKSEREPSLPTPEHASVQIPVMEEERRTGAGQDQGKSLVPHTTATIVNSDENSTKDNGANGPSTTKNPSSWDPQDDLLLRHLKEVKRLGWKDISLYFKNRTPNACQFRWRRLKSGNLKSNKTALVDVTDLNIMELKSPNIDLEYLTKNSGNLPSKFSVNIPTPPIAPLGSAGKAQTSFNRAIDETNKPHYQRQNTPDSDTTRMSPPRVLDANSSPGKLASGMHTILSSASTSNSNGKKQSEAASGQLKKSYPAANTTKFVKPRSFSHSATRPNLQSQKTPHQHHHKPQYRNVFPTEEENIGFVPKIIVRSRRSSLNPLQLPNLSNLPQDNFMHALNTTLTTMKSRKNSFVYSRRSSFNLSSVPTSRRSSFNLSSTNTSRRSSIVTPAAPPPPPSIKLGAGLVTAPRKDFMTPQASYMDSSLRPTREKQHFKKWSKDEDDLLLEVNSKKFTLKELSIVLGQRSEEEIQWRFNHLNSRTNTLGSHDIDTSSRHSKNTVTTIKPDPSQIIKEVI</sequence>
<feature type="compositionally biased region" description="Polar residues" evidence="1">
    <location>
        <begin position="297"/>
        <end position="315"/>
    </location>
</feature>
<dbReference type="PROSITE" id="PS50090">
    <property type="entry name" value="MYB_LIKE"/>
    <property type="match status" value="1"/>
</dbReference>